<dbReference type="GO" id="GO:0006352">
    <property type="term" value="P:DNA-templated transcription initiation"/>
    <property type="evidence" value="ECO:0007669"/>
    <property type="project" value="InterPro"/>
</dbReference>
<feature type="domain" description="RNA polymerase sigma-70 ECF-like HTH" evidence="6">
    <location>
        <begin position="5"/>
        <end position="198"/>
    </location>
</feature>
<dbReference type="Pfam" id="PF07638">
    <property type="entry name" value="Sigma70_ECF"/>
    <property type="match status" value="1"/>
</dbReference>
<reference evidence="7 8" key="1">
    <citation type="submission" date="2019-08" db="EMBL/GenBank/DDBJ databases">
        <title>Deep-cultivation of Planctomycetes and their phenomic and genomic characterization uncovers novel biology.</title>
        <authorList>
            <person name="Wiegand S."/>
            <person name="Jogler M."/>
            <person name="Boedeker C."/>
            <person name="Pinto D."/>
            <person name="Vollmers J."/>
            <person name="Rivas-Marin E."/>
            <person name="Kohn T."/>
            <person name="Peeters S.H."/>
            <person name="Heuer A."/>
            <person name="Rast P."/>
            <person name="Oberbeckmann S."/>
            <person name="Bunk B."/>
            <person name="Jeske O."/>
            <person name="Meyerdierks A."/>
            <person name="Storesund J.E."/>
            <person name="Kallscheuer N."/>
            <person name="Luecker S."/>
            <person name="Lage O.M."/>
            <person name="Pohl T."/>
            <person name="Merkel B.J."/>
            <person name="Hornburger P."/>
            <person name="Mueller R.-W."/>
            <person name="Bruemmer F."/>
            <person name="Labrenz M."/>
            <person name="Spormann A.M."/>
            <person name="Op den Camp H."/>
            <person name="Overmann J."/>
            <person name="Amann R."/>
            <person name="Jetten M.S.M."/>
            <person name="Mascher T."/>
            <person name="Medema M.H."/>
            <person name="Devos D.P."/>
            <person name="Kaster A.-K."/>
            <person name="Ovreas L."/>
            <person name="Rohde M."/>
            <person name="Galperin M.Y."/>
            <person name="Jogler C."/>
        </authorList>
    </citation>
    <scope>NUCLEOTIDE SEQUENCE [LARGE SCALE GENOMIC DNA]</scope>
    <source>
        <strain evidence="7 8">FC18</strain>
    </source>
</reference>
<keyword evidence="4" id="KW-0238">DNA-binding</keyword>
<dbReference type="SUPFAM" id="SSF88946">
    <property type="entry name" value="Sigma2 domain of RNA polymerase sigma factors"/>
    <property type="match status" value="1"/>
</dbReference>
<dbReference type="GO" id="GO:0003677">
    <property type="term" value="F:DNA binding"/>
    <property type="evidence" value="ECO:0007669"/>
    <property type="project" value="UniProtKB-KW"/>
</dbReference>
<organism evidence="7 8">
    <name type="scientific">Mariniblastus fucicola</name>
    <dbReference type="NCBI Taxonomy" id="980251"/>
    <lineage>
        <taxon>Bacteria</taxon>
        <taxon>Pseudomonadati</taxon>
        <taxon>Planctomycetota</taxon>
        <taxon>Planctomycetia</taxon>
        <taxon>Pirellulales</taxon>
        <taxon>Pirellulaceae</taxon>
        <taxon>Mariniblastus</taxon>
    </lineage>
</organism>
<dbReference type="Proteomes" id="UP000322214">
    <property type="component" value="Chromosome"/>
</dbReference>
<keyword evidence="8" id="KW-1185">Reference proteome</keyword>
<evidence type="ECO:0000256" key="4">
    <source>
        <dbReference type="ARBA" id="ARBA00023125"/>
    </source>
</evidence>
<proteinExistence type="inferred from homology"/>
<dbReference type="Gene3D" id="1.10.1740.10">
    <property type="match status" value="1"/>
</dbReference>
<keyword evidence="3" id="KW-0731">Sigma factor</keyword>
<dbReference type="InterPro" id="IPR036388">
    <property type="entry name" value="WH-like_DNA-bd_sf"/>
</dbReference>
<dbReference type="OrthoDB" id="291381at2"/>
<dbReference type="AlphaFoldDB" id="A0A5B9PFP8"/>
<evidence type="ECO:0000256" key="3">
    <source>
        <dbReference type="ARBA" id="ARBA00023082"/>
    </source>
</evidence>
<dbReference type="Gene3D" id="1.10.10.10">
    <property type="entry name" value="Winged helix-like DNA-binding domain superfamily/Winged helix DNA-binding domain"/>
    <property type="match status" value="1"/>
</dbReference>
<evidence type="ECO:0000313" key="8">
    <source>
        <dbReference type="Proteomes" id="UP000322214"/>
    </source>
</evidence>
<sequence length="199" mass="22931">MEMNSSVTDWITQLRNGHSSACDKLWPFYLQRLTAIICQKLESSRTEVSDEEDVLIDTCEVCFRKIKEGVYPNISSRHDLWRLLTKIATRKSIDQIRRSRKGVDRLRQEATQTINSTNDSFEVNHIDSFPGAEPTPEFAAMVADESRYRLSQLPEKMVDVVKLRLQGFTLKEIAAKTGVSLPTVQRYLSFVREAWSQDE</sequence>
<dbReference type="RefSeq" id="WP_075085451.1">
    <property type="nucleotide sequence ID" value="NZ_CP042912.1"/>
</dbReference>
<evidence type="ECO:0000256" key="2">
    <source>
        <dbReference type="ARBA" id="ARBA00023015"/>
    </source>
</evidence>
<keyword evidence="2" id="KW-0805">Transcription regulation</keyword>
<keyword evidence="5" id="KW-0804">Transcription</keyword>
<dbReference type="PANTHER" id="PTHR43133">
    <property type="entry name" value="RNA POLYMERASE ECF-TYPE SIGMA FACTO"/>
    <property type="match status" value="1"/>
</dbReference>
<dbReference type="SUPFAM" id="SSF88659">
    <property type="entry name" value="Sigma3 and sigma4 domains of RNA polymerase sigma factors"/>
    <property type="match status" value="1"/>
</dbReference>
<evidence type="ECO:0000256" key="1">
    <source>
        <dbReference type="ARBA" id="ARBA00010641"/>
    </source>
</evidence>
<dbReference type="InterPro" id="IPR039425">
    <property type="entry name" value="RNA_pol_sigma-70-like"/>
</dbReference>
<dbReference type="EMBL" id="CP042912">
    <property type="protein sequence ID" value="QEG21771.1"/>
    <property type="molecule type" value="Genomic_DNA"/>
</dbReference>
<comment type="similarity">
    <text evidence="1">Belongs to the sigma-70 factor family. ECF subfamily.</text>
</comment>
<evidence type="ECO:0000259" key="6">
    <source>
        <dbReference type="Pfam" id="PF07638"/>
    </source>
</evidence>
<dbReference type="InterPro" id="IPR013324">
    <property type="entry name" value="RNA_pol_sigma_r3/r4-like"/>
</dbReference>
<evidence type="ECO:0000256" key="5">
    <source>
        <dbReference type="ARBA" id="ARBA00023163"/>
    </source>
</evidence>
<gene>
    <name evidence="7" type="ORF">MFFC18_16300</name>
</gene>
<dbReference type="InterPro" id="IPR053812">
    <property type="entry name" value="HTH_Sigma70_ECF-like"/>
</dbReference>
<dbReference type="InterPro" id="IPR013325">
    <property type="entry name" value="RNA_pol_sigma_r2"/>
</dbReference>
<protein>
    <submittedName>
        <fullName evidence="7">RNA polymerase sigma factor RpoE</fullName>
    </submittedName>
</protein>
<dbReference type="GO" id="GO:0016987">
    <property type="term" value="F:sigma factor activity"/>
    <property type="evidence" value="ECO:0007669"/>
    <property type="project" value="UniProtKB-KW"/>
</dbReference>
<evidence type="ECO:0000313" key="7">
    <source>
        <dbReference type="EMBL" id="QEG21771.1"/>
    </source>
</evidence>
<name>A0A5B9PFP8_9BACT</name>
<dbReference type="STRING" id="980251.GCA_001642875_03231"/>
<accession>A0A5B9PFP8</accession>
<dbReference type="PANTHER" id="PTHR43133:SF8">
    <property type="entry name" value="RNA POLYMERASE SIGMA FACTOR HI_1459-RELATED"/>
    <property type="match status" value="1"/>
</dbReference>
<dbReference type="KEGG" id="mff:MFFC18_16300"/>